<dbReference type="InterPro" id="IPR036116">
    <property type="entry name" value="FN3_sf"/>
</dbReference>
<proteinExistence type="predicted"/>
<feature type="compositionally biased region" description="Low complexity" evidence="3">
    <location>
        <begin position="41"/>
        <end position="56"/>
    </location>
</feature>
<keyword evidence="1" id="KW-0326">Glycosidase</keyword>
<keyword evidence="2" id="KW-0119">Carbohydrate metabolism</keyword>
<dbReference type="SMART" id="SM00060">
    <property type="entry name" value="FN3"/>
    <property type="match status" value="1"/>
</dbReference>
<keyword evidence="2" id="KW-0624">Polysaccharide degradation</keyword>
<comment type="caution">
    <text evidence="5">The sequence shown here is derived from an EMBL/GenBank/DDBJ whole genome shotgun (WGS) entry which is preliminary data.</text>
</comment>
<evidence type="ECO:0000256" key="1">
    <source>
        <dbReference type="ARBA" id="ARBA00023295"/>
    </source>
</evidence>
<dbReference type="InterPro" id="IPR013783">
    <property type="entry name" value="Ig-like_fold"/>
</dbReference>
<keyword evidence="6" id="KW-1185">Reference proteome</keyword>
<accession>A0ABS0H1J2</accession>
<protein>
    <recommendedName>
        <fullName evidence="4">Fibronectin type-III domain-containing protein</fullName>
    </recommendedName>
</protein>
<evidence type="ECO:0000256" key="3">
    <source>
        <dbReference type="SAM" id="MobiDB-lite"/>
    </source>
</evidence>
<reference evidence="5 6" key="1">
    <citation type="submission" date="2020-11" db="EMBL/GenBank/DDBJ databases">
        <title>A novel isolate from a Black sea contaminated sediment with potential to produce alkanes: Plantactinospora alkalitolerans sp. nov.</title>
        <authorList>
            <person name="Carro L."/>
            <person name="Veyisoglu A."/>
            <person name="Guven K."/>
            <person name="Schumann P."/>
            <person name="Klenk H.-P."/>
            <person name="Sahin N."/>
        </authorList>
    </citation>
    <scope>NUCLEOTIDE SEQUENCE [LARGE SCALE GENOMIC DNA]</scope>
    <source>
        <strain evidence="5 6">S1510</strain>
    </source>
</reference>
<dbReference type="Gene3D" id="2.60.40.10">
    <property type="entry name" value="Immunoglobulins"/>
    <property type="match status" value="1"/>
</dbReference>
<dbReference type="InterPro" id="IPR003961">
    <property type="entry name" value="FN3_dom"/>
</dbReference>
<dbReference type="SUPFAM" id="SSF49265">
    <property type="entry name" value="Fibronectin type III"/>
    <property type="match status" value="1"/>
</dbReference>
<evidence type="ECO:0000313" key="5">
    <source>
        <dbReference type="EMBL" id="MBF9132315.1"/>
    </source>
</evidence>
<gene>
    <name evidence="5" type="ORF">I0C86_25695</name>
</gene>
<organism evidence="5 6">
    <name type="scientific">Plantactinospora alkalitolerans</name>
    <dbReference type="NCBI Taxonomy" id="2789879"/>
    <lineage>
        <taxon>Bacteria</taxon>
        <taxon>Bacillati</taxon>
        <taxon>Actinomycetota</taxon>
        <taxon>Actinomycetes</taxon>
        <taxon>Micromonosporales</taxon>
        <taxon>Micromonosporaceae</taxon>
        <taxon>Plantactinospora</taxon>
    </lineage>
</organism>
<feature type="region of interest" description="Disordered" evidence="3">
    <location>
        <begin position="26"/>
        <end position="64"/>
    </location>
</feature>
<evidence type="ECO:0000256" key="2">
    <source>
        <dbReference type="ARBA" id="ARBA00023326"/>
    </source>
</evidence>
<feature type="domain" description="Fibronectin type-III" evidence="4">
    <location>
        <begin position="59"/>
        <end position="150"/>
    </location>
</feature>
<keyword evidence="1" id="KW-0378">Hydrolase</keyword>
<sequence>MIIVAGLVLLVLLGTVAVVVGFGLTDGDGSKPQRPEPPASAPTSAAPSTPVPAASPGTPPGDVKLVDDRGSVTLAWTYPVGAEGPVVVAGGRVGQELRAFQELPGGSTGYVVYGLERQTNYCFSVAVVYSVAVVGRADPVCTDRPGTSPGAR</sequence>
<name>A0ABS0H1J2_9ACTN</name>
<dbReference type="Proteomes" id="UP000638560">
    <property type="component" value="Unassembled WGS sequence"/>
</dbReference>
<dbReference type="EMBL" id="JADPUN010000227">
    <property type="protein sequence ID" value="MBF9132315.1"/>
    <property type="molecule type" value="Genomic_DNA"/>
</dbReference>
<dbReference type="PROSITE" id="PS50853">
    <property type="entry name" value="FN3"/>
    <property type="match status" value="1"/>
</dbReference>
<evidence type="ECO:0000259" key="4">
    <source>
        <dbReference type="PROSITE" id="PS50853"/>
    </source>
</evidence>
<evidence type="ECO:0000313" key="6">
    <source>
        <dbReference type="Proteomes" id="UP000638560"/>
    </source>
</evidence>